<dbReference type="RefSeq" id="WP_355667789.1">
    <property type="nucleotide sequence ID" value="NZ_JBEXRX010000166.1"/>
</dbReference>
<dbReference type="InterPro" id="IPR011726">
    <property type="entry name" value="KdpF"/>
</dbReference>
<reference evidence="2 3" key="1">
    <citation type="submission" date="2024-06" db="EMBL/GenBank/DDBJ databases">
        <title>The Natural Products Discovery Center: Release of the First 8490 Sequenced Strains for Exploring Actinobacteria Biosynthetic Diversity.</title>
        <authorList>
            <person name="Kalkreuter E."/>
            <person name="Kautsar S.A."/>
            <person name="Yang D."/>
            <person name="Bader C.D."/>
            <person name="Teijaro C.N."/>
            <person name="Fluegel L."/>
            <person name="Davis C.M."/>
            <person name="Simpson J.R."/>
            <person name="Lauterbach L."/>
            <person name="Steele A.D."/>
            <person name="Gui C."/>
            <person name="Meng S."/>
            <person name="Li G."/>
            <person name="Viehrig K."/>
            <person name="Ye F."/>
            <person name="Su P."/>
            <person name="Kiefer A.F."/>
            <person name="Nichols A."/>
            <person name="Cepeda A.J."/>
            <person name="Yan W."/>
            <person name="Fan B."/>
            <person name="Jiang Y."/>
            <person name="Adhikari A."/>
            <person name="Zheng C.-J."/>
            <person name="Schuster L."/>
            <person name="Cowan T.M."/>
            <person name="Smanski M.J."/>
            <person name="Chevrette M.G."/>
            <person name="De Carvalho L.P.S."/>
            <person name="Shen B."/>
        </authorList>
    </citation>
    <scope>NUCLEOTIDE SEQUENCE [LARGE SCALE GENOMIC DNA]</scope>
    <source>
        <strain evidence="2 3">NPDC006286</strain>
    </source>
</reference>
<organism evidence="2 3">
    <name type="scientific">Micromonospora fulviviridis</name>
    <dbReference type="NCBI Taxonomy" id="47860"/>
    <lineage>
        <taxon>Bacteria</taxon>
        <taxon>Bacillati</taxon>
        <taxon>Actinomycetota</taxon>
        <taxon>Actinomycetes</taxon>
        <taxon>Micromonosporales</taxon>
        <taxon>Micromonosporaceae</taxon>
        <taxon>Micromonospora</taxon>
    </lineage>
</organism>
<keyword evidence="1" id="KW-0812">Transmembrane</keyword>
<proteinExistence type="predicted"/>
<dbReference type="Pfam" id="PF09604">
    <property type="entry name" value="Potass_KdpF"/>
    <property type="match status" value="1"/>
</dbReference>
<protein>
    <submittedName>
        <fullName evidence="2">K(+)-transporting ATPase subunit F</fullName>
    </submittedName>
</protein>
<gene>
    <name evidence="2" type="primary">kdpF</name>
    <name evidence="2" type="ORF">ABZ071_31130</name>
</gene>
<evidence type="ECO:0000256" key="1">
    <source>
        <dbReference type="SAM" id="Phobius"/>
    </source>
</evidence>
<evidence type="ECO:0000313" key="2">
    <source>
        <dbReference type="EMBL" id="MEU0156265.1"/>
    </source>
</evidence>
<comment type="caution">
    <text evidence="2">The sequence shown here is derived from an EMBL/GenBank/DDBJ whole genome shotgun (WGS) entry which is preliminary data.</text>
</comment>
<evidence type="ECO:0000313" key="3">
    <source>
        <dbReference type="Proteomes" id="UP001550348"/>
    </source>
</evidence>
<accession>A0ABV2VTZ2</accession>
<name>A0ABV2VTZ2_9ACTN</name>
<dbReference type="Proteomes" id="UP001550348">
    <property type="component" value="Unassembled WGS sequence"/>
</dbReference>
<sequence>MSVVNAVGLVLAVGLAVFMVVALLFPERF</sequence>
<keyword evidence="1" id="KW-0472">Membrane</keyword>
<feature type="transmembrane region" description="Helical" evidence="1">
    <location>
        <begin position="6"/>
        <end position="25"/>
    </location>
</feature>
<dbReference type="NCBIfam" id="TIGR02115">
    <property type="entry name" value="potass_kdpF"/>
    <property type="match status" value="1"/>
</dbReference>
<keyword evidence="3" id="KW-1185">Reference proteome</keyword>
<dbReference type="EMBL" id="JBEXRX010000166">
    <property type="protein sequence ID" value="MEU0156265.1"/>
    <property type="molecule type" value="Genomic_DNA"/>
</dbReference>
<keyword evidence="1" id="KW-1133">Transmembrane helix</keyword>